<sequence length="180" mass="20491">MYYGKTSYLETWGDEEEKPMAHIPEQETYEGELEEIPVNDEEKPESVIVKRGGGRPRKITPTDTVKIGKIPGIDTVVHKGPMIKICRDCQKTLSIDEFQRNNRSKDGHLHICIQCHKERTNIPSPGKADNQLNIPIDDYPWIIARLKASGKLTKNLRTWPQQALVYILQGLEKDGITGEE</sequence>
<organism evidence="1">
    <name type="scientific">viral metagenome</name>
    <dbReference type="NCBI Taxonomy" id="1070528"/>
    <lineage>
        <taxon>unclassified sequences</taxon>
        <taxon>metagenomes</taxon>
        <taxon>organismal metagenomes</taxon>
    </lineage>
</organism>
<gene>
    <name evidence="1" type="ORF">MM415A02615_0008</name>
</gene>
<accession>A0A6M3JS30</accession>
<protein>
    <submittedName>
        <fullName evidence="1">Uncharacterized protein</fullName>
    </submittedName>
</protein>
<proteinExistence type="predicted"/>
<name>A0A6M3JS30_9ZZZZ</name>
<reference evidence="1" key="1">
    <citation type="submission" date="2020-03" db="EMBL/GenBank/DDBJ databases">
        <title>The deep terrestrial virosphere.</title>
        <authorList>
            <person name="Holmfeldt K."/>
            <person name="Nilsson E."/>
            <person name="Simone D."/>
            <person name="Lopez-Fernandez M."/>
            <person name="Wu X."/>
            <person name="de Brujin I."/>
            <person name="Lundin D."/>
            <person name="Andersson A."/>
            <person name="Bertilsson S."/>
            <person name="Dopson M."/>
        </authorList>
    </citation>
    <scope>NUCLEOTIDE SEQUENCE</scope>
    <source>
        <strain evidence="1">MM415A02615</strain>
    </source>
</reference>
<dbReference type="EMBL" id="MT141976">
    <property type="protein sequence ID" value="QJA72763.1"/>
    <property type="molecule type" value="Genomic_DNA"/>
</dbReference>
<dbReference type="AlphaFoldDB" id="A0A6M3JS30"/>
<evidence type="ECO:0000313" key="1">
    <source>
        <dbReference type="EMBL" id="QJA72763.1"/>
    </source>
</evidence>